<dbReference type="Gene3D" id="3.40.50.620">
    <property type="entry name" value="HUPs"/>
    <property type="match status" value="1"/>
</dbReference>
<comment type="catalytic activity">
    <reaction evidence="15 16">
        <text>tRNA(Met) + L-methionine + ATP = L-methionyl-tRNA(Met) + AMP + diphosphate</text>
        <dbReference type="Rhea" id="RHEA:13481"/>
        <dbReference type="Rhea" id="RHEA-COMP:9667"/>
        <dbReference type="Rhea" id="RHEA-COMP:9698"/>
        <dbReference type="ChEBI" id="CHEBI:30616"/>
        <dbReference type="ChEBI" id="CHEBI:33019"/>
        <dbReference type="ChEBI" id="CHEBI:57844"/>
        <dbReference type="ChEBI" id="CHEBI:78442"/>
        <dbReference type="ChEBI" id="CHEBI:78530"/>
        <dbReference type="ChEBI" id="CHEBI:456215"/>
        <dbReference type="EC" id="6.1.1.10"/>
    </reaction>
</comment>
<dbReference type="InterPro" id="IPR012340">
    <property type="entry name" value="NA-bd_OB-fold"/>
</dbReference>
<comment type="cofactor">
    <cofactor evidence="16">
        <name>Zn(2+)</name>
        <dbReference type="ChEBI" id="CHEBI:29105"/>
    </cofactor>
    <text evidence="16">Binds 1 zinc ion per subunit.</text>
</comment>
<dbReference type="InterPro" id="IPR041872">
    <property type="entry name" value="Anticodon_Met"/>
</dbReference>
<dbReference type="Gene3D" id="2.40.50.140">
    <property type="entry name" value="Nucleic acid-binding proteins"/>
    <property type="match status" value="1"/>
</dbReference>
<dbReference type="EC" id="6.1.1.10" evidence="16"/>
<dbReference type="NCBIfam" id="NF001100">
    <property type="entry name" value="PRK00133.1"/>
    <property type="match status" value="1"/>
</dbReference>
<comment type="subcellular location">
    <subcellularLocation>
        <location evidence="2 16">Cytoplasm</location>
    </subcellularLocation>
</comment>
<keyword evidence="6 16" id="KW-0820">tRNA-binding</keyword>
<dbReference type="CDD" id="cd02800">
    <property type="entry name" value="tRNA_bind_EcMetRS_like"/>
    <property type="match status" value="1"/>
</dbReference>
<evidence type="ECO:0000256" key="13">
    <source>
        <dbReference type="ARBA" id="ARBA00022917"/>
    </source>
</evidence>
<evidence type="ECO:0000256" key="15">
    <source>
        <dbReference type="ARBA" id="ARBA00047364"/>
    </source>
</evidence>
<dbReference type="InterPro" id="IPR023458">
    <property type="entry name" value="Met-tRNA_ligase_1"/>
</dbReference>
<dbReference type="GO" id="GO:0004825">
    <property type="term" value="F:methionine-tRNA ligase activity"/>
    <property type="evidence" value="ECO:0007669"/>
    <property type="project" value="UniProtKB-EC"/>
</dbReference>
<dbReference type="PANTHER" id="PTHR45765:SF1">
    <property type="entry name" value="METHIONINE--TRNA LIGASE, CYTOPLASMIC"/>
    <property type="match status" value="1"/>
</dbReference>
<dbReference type="PROSITE" id="PS00178">
    <property type="entry name" value="AA_TRNA_LIGASE_I"/>
    <property type="match status" value="1"/>
</dbReference>
<dbReference type="InterPro" id="IPR001412">
    <property type="entry name" value="aa-tRNA-synth_I_CS"/>
</dbReference>
<dbReference type="InterPro" id="IPR015413">
    <property type="entry name" value="Methionyl/Leucyl_tRNA_Synth"/>
</dbReference>
<evidence type="ECO:0000256" key="11">
    <source>
        <dbReference type="ARBA" id="ARBA00022840"/>
    </source>
</evidence>
<dbReference type="PANTHER" id="PTHR45765">
    <property type="entry name" value="METHIONINE--TRNA LIGASE"/>
    <property type="match status" value="1"/>
</dbReference>
<keyword evidence="20" id="KW-1185">Reference proteome</keyword>
<dbReference type="NCBIfam" id="TIGR00398">
    <property type="entry name" value="metG"/>
    <property type="match status" value="1"/>
</dbReference>
<evidence type="ECO:0000256" key="7">
    <source>
        <dbReference type="ARBA" id="ARBA00022598"/>
    </source>
</evidence>
<dbReference type="RefSeq" id="WP_201690349.1">
    <property type="nucleotide sequence ID" value="NZ_JAEQND010000007.1"/>
</dbReference>
<keyword evidence="14 16" id="KW-0030">Aminoacyl-tRNA synthetase</keyword>
<feature type="short sequence motif" description="'HIGH' region" evidence="16">
    <location>
        <begin position="13"/>
        <end position="23"/>
    </location>
</feature>
<sequence length="691" mass="76574">MPQRKLFVTTALPYANGKFHIGHIMEYIQADIWVRSQRMQGSMVQFVGADDAHGAPIMIAAEKAGQTPQAFVADIAAGRKQYLDGFHIRFDNWHSTDSPENTELAQGIYRRLQANGLITTRRIEQFYDPVKGMFLPDRYIKGECPVCHAKDQYGDSCEVCSSVYTPTQLIEPYSTLTGARPELRSSDHYFFQLSKPEVVDFLKAWTQDGKLQPEVAKKAGEWFEAGMADWDISRDAPYFGIEIPDAPGKYFYVWLDAPIGYLASLKNHFDKGQAKNHWHPASRTDASFEQYVSDPEVEQVHFIGKDIVYFHTLFWPAMLQFSQRKTPTQVNVHGFITVSGEKMSKSRGTGIDPLKYLSLGMNPEWLRYYIAAKLNGRVEDVDFNPDDFVARVNADLIGKYVNIASRAVKFVPGGKLVAGDLAALGVDRLVDSVKSLYESRDYGKALREVMAFADQVNTRFDTAAPWKLLKEGKGEEAARVCSECLEAFKVMTACLKPVLPELAAQAEQFLNCAPLEWSNAGTPLGAGHQVGEYKHLMQRVEMKQVDALFEPAAETAPSPQPSPAGGRGSEEPPGGEEIAPEITIDDFTKVDLRIAKIVNCESVEGAKKLLRLTLDIGEGRTRNVFAGIASAYQPGELVGKLTVMVANLAPRKMKFGVSEGMVLAASHAEDKAGGIYVLNPWPGAQPGMRVR</sequence>
<evidence type="ECO:0000313" key="20">
    <source>
        <dbReference type="Proteomes" id="UP000622707"/>
    </source>
</evidence>
<feature type="binding site" evidence="16">
    <location>
        <position position="144"/>
    </location>
    <ligand>
        <name>Zn(2+)</name>
        <dbReference type="ChEBI" id="CHEBI:29105"/>
    </ligand>
</feature>
<dbReference type="PRINTS" id="PR01041">
    <property type="entry name" value="TRNASYNTHMET"/>
</dbReference>
<keyword evidence="12 16" id="KW-0694">RNA-binding</keyword>
<feature type="binding site" evidence="16">
    <location>
        <position position="345"/>
    </location>
    <ligand>
        <name>ATP</name>
        <dbReference type="ChEBI" id="CHEBI:30616"/>
    </ligand>
</feature>
<comment type="caution">
    <text evidence="19">The sequence shown here is derived from an EMBL/GenBank/DDBJ whole genome shotgun (WGS) entry which is preliminary data.</text>
</comment>
<evidence type="ECO:0000259" key="18">
    <source>
        <dbReference type="PROSITE" id="PS50886"/>
    </source>
</evidence>
<dbReference type="EMBL" id="JAEQND010000007">
    <property type="protein sequence ID" value="MBL0426290.1"/>
    <property type="molecule type" value="Genomic_DNA"/>
</dbReference>
<dbReference type="SUPFAM" id="SSF57770">
    <property type="entry name" value="Methionyl-tRNA synthetase (MetRS), Zn-domain"/>
    <property type="match status" value="1"/>
</dbReference>
<evidence type="ECO:0000256" key="6">
    <source>
        <dbReference type="ARBA" id="ARBA00022555"/>
    </source>
</evidence>
<dbReference type="Proteomes" id="UP000622707">
    <property type="component" value="Unassembled WGS sequence"/>
</dbReference>
<reference evidence="19 20" key="1">
    <citation type="journal article" date="2017" name="Int. J. Syst. Evol. Microbiol.">
        <title>Ramlibacter alkalitolerans sp. nov., alkali-tolerant bacterium isolated from soil of ginseng.</title>
        <authorList>
            <person name="Lee D.H."/>
            <person name="Cha C.J."/>
        </authorList>
    </citation>
    <scope>NUCLEOTIDE SEQUENCE [LARGE SCALE GENOMIC DNA]</scope>
    <source>
        <strain evidence="19 20">KACC 19305</strain>
    </source>
</reference>
<evidence type="ECO:0000256" key="9">
    <source>
        <dbReference type="ARBA" id="ARBA00022741"/>
    </source>
</evidence>
<keyword evidence="11 16" id="KW-0067">ATP-binding</keyword>
<comment type="subunit">
    <text evidence="4 16">Homodimer.</text>
</comment>
<dbReference type="PROSITE" id="PS50886">
    <property type="entry name" value="TRBD"/>
    <property type="match status" value="1"/>
</dbReference>
<organism evidence="19 20">
    <name type="scientific">Ramlibacter alkalitolerans</name>
    <dbReference type="NCBI Taxonomy" id="2039631"/>
    <lineage>
        <taxon>Bacteria</taxon>
        <taxon>Pseudomonadati</taxon>
        <taxon>Pseudomonadota</taxon>
        <taxon>Betaproteobacteria</taxon>
        <taxon>Burkholderiales</taxon>
        <taxon>Comamonadaceae</taxon>
        <taxon>Ramlibacter</taxon>
    </lineage>
</organism>
<accession>A0ABS1JPU6</accession>
<dbReference type="InterPro" id="IPR014758">
    <property type="entry name" value="Met-tRNA_synth"/>
</dbReference>
<dbReference type="CDD" id="cd00814">
    <property type="entry name" value="MetRS_core"/>
    <property type="match status" value="1"/>
</dbReference>
<dbReference type="NCBIfam" id="TIGR00399">
    <property type="entry name" value="metG_C_term"/>
    <property type="match status" value="1"/>
</dbReference>
<evidence type="ECO:0000313" key="19">
    <source>
        <dbReference type="EMBL" id="MBL0426290.1"/>
    </source>
</evidence>
<comment type="similarity">
    <text evidence="3 16">Belongs to the class-I aminoacyl-tRNA synthetase family. MetG type 1 subfamily.</text>
</comment>
<dbReference type="InterPro" id="IPR004495">
    <property type="entry name" value="Met-tRNA-synth_bsu_C"/>
</dbReference>
<evidence type="ECO:0000256" key="8">
    <source>
        <dbReference type="ARBA" id="ARBA00022723"/>
    </source>
</evidence>
<feature type="compositionally biased region" description="Low complexity" evidence="17">
    <location>
        <begin position="571"/>
        <end position="581"/>
    </location>
</feature>
<keyword evidence="13 16" id="KW-0648">Protein biosynthesis</keyword>
<protein>
    <recommendedName>
        <fullName evidence="16">Methionine--tRNA ligase</fullName>
        <ecNumber evidence="16">6.1.1.10</ecNumber>
    </recommendedName>
    <alternativeName>
        <fullName evidence="16">Methionyl-tRNA synthetase</fullName>
        <shortName evidence="16">MetRS</shortName>
    </alternativeName>
</protein>
<feature type="region of interest" description="Disordered" evidence="17">
    <location>
        <begin position="553"/>
        <end position="581"/>
    </location>
</feature>
<keyword evidence="9 16" id="KW-0547">Nucleotide-binding</keyword>
<dbReference type="SUPFAM" id="SSF50249">
    <property type="entry name" value="Nucleic acid-binding proteins"/>
    <property type="match status" value="1"/>
</dbReference>
<name>A0ABS1JPU6_9BURK</name>
<proteinExistence type="inferred from homology"/>
<feature type="binding site" evidence="16">
    <location>
        <position position="160"/>
    </location>
    <ligand>
        <name>Zn(2+)</name>
        <dbReference type="ChEBI" id="CHEBI:29105"/>
    </ligand>
</feature>
<keyword evidence="7 16" id="KW-0436">Ligase</keyword>
<dbReference type="SUPFAM" id="SSF52374">
    <property type="entry name" value="Nucleotidylyl transferase"/>
    <property type="match status" value="1"/>
</dbReference>
<dbReference type="Gene3D" id="1.10.730.10">
    <property type="entry name" value="Isoleucyl-tRNA Synthetase, Domain 1"/>
    <property type="match status" value="1"/>
</dbReference>
<dbReference type="InterPro" id="IPR002547">
    <property type="entry name" value="tRNA-bd_dom"/>
</dbReference>
<gene>
    <name evidence="16 19" type="primary">metG</name>
    <name evidence="19" type="ORF">JI746_14345</name>
</gene>
<keyword evidence="5 16" id="KW-0963">Cytoplasm</keyword>
<dbReference type="CDD" id="cd07957">
    <property type="entry name" value="Anticodon_Ia_Met"/>
    <property type="match status" value="1"/>
</dbReference>
<dbReference type="Gene3D" id="2.20.28.20">
    <property type="entry name" value="Methionyl-tRNA synthetase, Zn-domain"/>
    <property type="match status" value="1"/>
</dbReference>
<feature type="short sequence motif" description="'KMSKS' region" evidence="16">
    <location>
        <begin position="342"/>
        <end position="346"/>
    </location>
</feature>
<keyword evidence="10 16" id="KW-0862">Zinc</keyword>
<dbReference type="InterPro" id="IPR033911">
    <property type="entry name" value="MetRS_core"/>
</dbReference>
<evidence type="ECO:0000256" key="2">
    <source>
        <dbReference type="ARBA" id="ARBA00004496"/>
    </source>
</evidence>
<feature type="domain" description="TRNA-binding" evidence="18">
    <location>
        <begin position="586"/>
        <end position="691"/>
    </location>
</feature>
<dbReference type="HAMAP" id="MF_00098">
    <property type="entry name" value="Met_tRNA_synth_type1"/>
    <property type="match status" value="1"/>
</dbReference>
<keyword evidence="8 16" id="KW-0479">Metal-binding</keyword>
<evidence type="ECO:0000256" key="4">
    <source>
        <dbReference type="ARBA" id="ARBA00011738"/>
    </source>
</evidence>
<evidence type="ECO:0000256" key="3">
    <source>
        <dbReference type="ARBA" id="ARBA00008258"/>
    </source>
</evidence>
<feature type="binding site" evidence="16">
    <location>
        <position position="157"/>
    </location>
    <ligand>
        <name>Zn(2+)</name>
        <dbReference type="ChEBI" id="CHEBI:29105"/>
    </ligand>
</feature>
<comment type="function">
    <text evidence="1 16">Is required not only for elongation of protein synthesis but also for the initiation of all mRNA translation through initiator tRNA(fMet) aminoacylation.</text>
</comment>
<evidence type="ECO:0000256" key="12">
    <source>
        <dbReference type="ARBA" id="ARBA00022884"/>
    </source>
</evidence>
<evidence type="ECO:0000256" key="5">
    <source>
        <dbReference type="ARBA" id="ARBA00022490"/>
    </source>
</evidence>
<feature type="binding site" evidence="16">
    <location>
        <position position="147"/>
    </location>
    <ligand>
        <name>Zn(2+)</name>
        <dbReference type="ChEBI" id="CHEBI:29105"/>
    </ligand>
</feature>
<dbReference type="Pfam" id="PF01588">
    <property type="entry name" value="tRNA_bind"/>
    <property type="match status" value="1"/>
</dbReference>
<evidence type="ECO:0000256" key="1">
    <source>
        <dbReference type="ARBA" id="ARBA00003314"/>
    </source>
</evidence>
<evidence type="ECO:0000256" key="14">
    <source>
        <dbReference type="ARBA" id="ARBA00023146"/>
    </source>
</evidence>
<evidence type="ECO:0000256" key="16">
    <source>
        <dbReference type="HAMAP-Rule" id="MF_00098"/>
    </source>
</evidence>
<dbReference type="Pfam" id="PF09334">
    <property type="entry name" value="tRNA-synt_1g"/>
    <property type="match status" value="1"/>
</dbReference>
<dbReference type="InterPro" id="IPR009080">
    <property type="entry name" value="tRNAsynth_Ia_anticodon-bd"/>
</dbReference>
<dbReference type="InterPro" id="IPR029038">
    <property type="entry name" value="MetRS_Zn"/>
</dbReference>
<evidence type="ECO:0000256" key="10">
    <source>
        <dbReference type="ARBA" id="ARBA00022833"/>
    </source>
</evidence>
<evidence type="ECO:0000256" key="17">
    <source>
        <dbReference type="SAM" id="MobiDB-lite"/>
    </source>
</evidence>
<dbReference type="SUPFAM" id="SSF47323">
    <property type="entry name" value="Anticodon-binding domain of a subclass of class I aminoacyl-tRNA synthetases"/>
    <property type="match status" value="1"/>
</dbReference>
<dbReference type="InterPro" id="IPR014729">
    <property type="entry name" value="Rossmann-like_a/b/a_fold"/>
</dbReference>